<keyword evidence="7" id="KW-0479">Metal-binding</keyword>
<dbReference type="GO" id="GO:0009073">
    <property type="term" value="P:aromatic amino acid family biosynthetic process"/>
    <property type="evidence" value="ECO:0007669"/>
    <property type="project" value="UniProtKB-KW"/>
</dbReference>
<proteinExistence type="inferred from homology"/>
<feature type="binding site" evidence="7">
    <location>
        <position position="143"/>
    </location>
    <ligand>
        <name>substrate</name>
    </ligand>
</feature>
<comment type="caution">
    <text evidence="7">Lacks conserved residue(s) required for the propagation of feature annotation.</text>
</comment>
<dbReference type="Pfam" id="PF01202">
    <property type="entry name" value="SKI"/>
    <property type="match status" value="1"/>
</dbReference>
<dbReference type="EMBL" id="CP129971">
    <property type="protein sequence ID" value="WKK75000.2"/>
    <property type="molecule type" value="Genomic_DNA"/>
</dbReference>
<evidence type="ECO:0000256" key="6">
    <source>
        <dbReference type="ARBA" id="ARBA00023141"/>
    </source>
</evidence>
<evidence type="ECO:0000256" key="5">
    <source>
        <dbReference type="ARBA" id="ARBA00022840"/>
    </source>
</evidence>
<dbReference type="PANTHER" id="PTHR21087">
    <property type="entry name" value="SHIKIMATE KINASE"/>
    <property type="match status" value="1"/>
</dbReference>
<keyword evidence="6 7" id="KW-0057">Aromatic amino acid biosynthesis</keyword>
<dbReference type="SUPFAM" id="SSF52540">
    <property type="entry name" value="P-loop containing nucleoside triphosphate hydrolases"/>
    <property type="match status" value="1"/>
</dbReference>
<dbReference type="GO" id="GO:0005524">
    <property type="term" value="F:ATP binding"/>
    <property type="evidence" value="ECO:0007669"/>
    <property type="project" value="UniProtKB-UniRule"/>
</dbReference>
<feature type="binding site" evidence="7">
    <location>
        <position position="120"/>
    </location>
    <ligand>
        <name>ATP</name>
        <dbReference type="ChEBI" id="CHEBI:30616"/>
    </ligand>
</feature>
<evidence type="ECO:0000256" key="1">
    <source>
        <dbReference type="ARBA" id="ARBA00022605"/>
    </source>
</evidence>
<feature type="binding site" evidence="7">
    <location>
        <position position="79"/>
    </location>
    <ligand>
        <name>substrate</name>
    </ligand>
</feature>
<gene>
    <name evidence="7" type="primary">aroK</name>
    <name evidence="8" type="ORF">QYS49_25650</name>
</gene>
<reference evidence="8 9" key="1">
    <citation type="submission" date="2023-08" db="EMBL/GenBank/DDBJ databases">
        <title>Comparative genomics and taxonomic characterization of three novel marine species of genus Marivirga.</title>
        <authorList>
            <person name="Muhammad N."/>
            <person name="Kim S.-G."/>
        </authorList>
    </citation>
    <scope>NUCLEOTIDE SEQUENCE [LARGE SCALE GENOMIC DNA]</scope>
    <source>
        <strain evidence="8 9">BDSF4-3</strain>
    </source>
</reference>
<dbReference type="EC" id="2.7.1.71" evidence="7"/>
<sequence length="166" mass="19357">MRYFLLGLPGSGKSYWGKLWAENIKVLYFDLDEVIETNEGFSINEIFQNEGEEHFRNLETFYLNKLIDNYEGFILSTGGGTPCFNNNIKLMNEEGVSIFLNPPIKETAKRIWKPNGGNKRPMFSECNSLNDVELILNRLYKKRLPFYQEANKELNKWDENSLKGLK</sequence>
<dbReference type="CDD" id="cd00464">
    <property type="entry name" value="SK"/>
    <property type="match status" value="1"/>
</dbReference>
<protein>
    <recommendedName>
        <fullName evidence="7">Shikimate kinase</fullName>
        <shortName evidence="7">SK</shortName>
        <ecNumber evidence="7">2.7.1.71</ecNumber>
    </recommendedName>
</protein>
<comment type="cofactor">
    <cofactor evidence="7">
        <name>Mg(2+)</name>
        <dbReference type="ChEBI" id="CHEBI:18420"/>
    </cofactor>
    <text evidence="7">Binds 1 Mg(2+) ion per subunit.</text>
</comment>
<feature type="binding site" evidence="7">
    <location>
        <position position="32"/>
    </location>
    <ligand>
        <name>substrate</name>
    </ligand>
</feature>
<keyword evidence="1 7" id="KW-0028">Amino-acid biosynthesis</keyword>
<dbReference type="PRINTS" id="PR01100">
    <property type="entry name" value="SHIKIMTKNASE"/>
</dbReference>
<evidence type="ECO:0000256" key="7">
    <source>
        <dbReference type="HAMAP-Rule" id="MF_00109"/>
    </source>
</evidence>
<keyword evidence="3 7" id="KW-0547">Nucleotide-binding</keyword>
<feature type="binding site" evidence="7">
    <location>
        <position position="14"/>
    </location>
    <ligand>
        <name>Mg(2+)</name>
        <dbReference type="ChEBI" id="CHEBI:18420"/>
    </ligand>
</feature>
<name>A0AA49GAK0_9BACT</name>
<dbReference type="GO" id="GO:0008652">
    <property type="term" value="P:amino acid biosynthetic process"/>
    <property type="evidence" value="ECO:0007669"/>
    <property type="project" value="UniProtKB-KW"/>
</dbReference>
<evidence type="ECO:0000256" key="3">
    <source>
        <dbReference type="ARBA" id="ARBA00022741"/>
    </source>
</evidence>
<keyword evidence="5 7" id="KW-0067">ATP-binding</keyword>
<organism evidence="8 9">
    <name type="scientific">Marivirga salinarum</name>
    <dbReference type="NCBI Taxonomy" id="3059078"/>
    <lineage>
        <taxon>Bacteria</taxon>
        <taxon>Pseudomonadati</taxon>
        <taxon>Bacteroidota</taxon>
        <taxon>Cytophagia</taxon>
        <taxon>Cytophagales</taxon>
        <taxon>Marivirgaceae</taxon>
        <taxon>Marivirga</taxon>
    </lineage>
</organism>
<dbReference type="GO" id="GO:0004765">
    <property type="term" value="F:shikimate kinase activity"/>
    <property type="evidence" value="ECO:0007669"/>
    <property type="project" value="UniProtKB-UniRule"/>
</dbReference>
<comment type="pathway">
    <text evidence="7">Metabolic intermediate biosynthesis; chorismate biosynthesis; chorismate from D-erythrose 4-phosphate and phosphoenolpyruvate: step 5/7.</text>
</comment>
<dbReference type="InterPro" id="IPR027417">
    <property type="entry name" value="P-loop_NTPase"/>
</dbReference>
<keyword evidence="7" id="KW-0963">Cytoplasm</keyword>
<keyword evidence="7" id="KW-0460">Magnesium</keyword>
<dbReference type="GO" id="GO:0009423">
    <property type="term" value="P:chorismate biosynthetic process"/>
    <property type="evidence" value="ECO:0007669"/>
    <property type="project" value="UniProtKB-UniRule"/>
</dbReference>
<dbReference type="RefSeq" id="WP_308347097.1">
    <property type="nucleotide sequence ID" value="NZ_CP129971.1"/>
</dbReference>
<accession>A0AA49GAK0</accession>
<comment type="similarity">
    <text evidence="7">Belongs to the shikimate kinase family.</text>
</comment>
<evidence type="ECO:0000256" key="4">
    <source>
        <dbReference type="ARBA" id="ARBA00022777"/>
    </source>
</evidence>
<dbReference type="Proteomes" id="UP001230496">
    <property type="component" value="Chromosome"/>
</dbReference>
<dbReference type="InterPro" id="IPR000623">
    <property type="entry name" value="Shikimate_kinase/TSH1"/>
</dbReference>
<dbReference type="GO" id="GO:0000287">
    <property type="term" value="F:magnesium ion binding"/>
    <property type="evidence" value="ECO:0007669"/>
    <property type="project" value="UniProtKB-UniRule"/>
</dbReference>
<evidence type="ECO:0000313" key="9">
    <source>
        <dbReference type="Proteomes" id="UP001230496"/>
    </source>
</evidence>
<dbReference type="HAMAP" id="MF_00109">
    <property type="entry name" value="Shikimate_kinase"/>
    <property type="match status" value="1"/>
</dbReference>
<evidence type="ECO:0000256" key="2">
    <source>
        <dbReference type="ARBA" id="ARBA00022679"/>
    </source>
</evidence>
<comment type="function">
    <text evidence="7">Catalyzes the specific phosphorylation of the 3-hydroxyl group of shikimic acid using ATP as a cosubstrate.</text>
</comment>
<dbReference type="Gene3D" id="3.40.50.300">
    <property type="entry name" value="P-loop containing nucleotide triphosphate hydrolases"/>
    <property type="match status" value="1"/>
</dbReference>
<keyword evidence="9" id="KW-1185">Reference proteome</keyword>
<feature type="binding site" evidence="7">
    <location>
        <position position="56"/>
    </location>
    <ligand>
        <name>substrate</name>
    </ligand>
</feature>
<evidence type="ECO:0000313" key="8">
    <source>
        <dbReference type="EMBL" id="WKK75000.2"/>
    </source>
</evidence>
<dbReference type="KEGG" id="msaa:QYS49_25650"/>
<comment type="subcellular location">
    <subcellularLocation>
        <location evidence="7">Cytoplasm</location>
    </subcellularLocation>
</comment>
<dbReference type="PANTHER" id="PTHR21087:SF16">
    <property type="entry name" value="SHIKIMATE KINASE 1, CHLOROPLASTIC"/>
    <property type="match status" value="1"/>
</dbReference>
<comment type="catalytic activity">
    <reaction evidence="7">
        <text>shikimate + ATP = 3-phosphoshikimate + ADP + H(+)</text>
        <dbReference type="Rhea" id="RHEA:13121"/>
        <dbReference type="ChEBI" id="CHEBI:15378"/>
        <dbReference type="ChEBI" id="CHEBI:30616"/>
        <dbReference type="ChEBI" id="CHEBI:36208"/>
        <dbReference type="ChEBI" id="CHEBI:145989"/>
        <dbReference type="ChEBI" id="CHEBI:456216"/>
        <dbReference type="EC" id="2.7.1.71"/>
    </reaction>
</comment>
<keyword evidence="2 7" id="KW-0808">Transferase</keyword>
<comment type="subunit">
    <text evidence="7">Monomer.</text>
</comment>
<keyword evidence="4 7" id="KW-0418">Kinase</keyword>
<dbReference type="InterPro" id="IPR031322">
    <property type="entry name" value="Shikimate/glucono_kinase"/>
</dbReference>
<dbReference type="AlphaFoldDB" id="A0AA49GAK0"/>
<feature type="binding site" evidence="7">
    <location>
        <begin position="10"/>
        <end position="15"/>
    </location>
    <ligand>
        <name>ATP</name>
        <dbReference type="ChEBI" id="CHEBI:30616"/>
    </ligand>
</feature>
<dbReference type="GO" id="GO:0005829">
    <property type="term" value="C:cytosol"/>
    <property type="evidence" value="ECO:0007669"/>
    <property type="project" value="TreeGrafter"/>
</dbReference>